<evidence type="ECO:0000313" key="2">
    <source>
        <dbReference type="EMBL" id="SEP73255.1"/>
    </source>
</evidence>
<reference evidence="3" key="1">
    <citation type="submission" date="2016-10" db="EMBL/GenBank/DDBJ databases">
        <authorList>
            <person name="Varghese N."/>
            <person name="Submissions S."/>
        </authorList>
    </citation>
    <scope>NUCLEOTIDE SEQUENCE [LARGE SCALE GENOMIC DNA]</scope>
    <source>
        <strain evidence="3">CGMCC 4.3519</strain>
    </source>
</reference>
<organism evidence="2 3">
    <name type="scientific">Streptomyces radiopugnans</name>
    <dbReference type="NCBI Taxonomy" id="403935"/>
    <lineage>
        <taxon>Bacteria</taxon>
        <taxon>Bacillati</taxon>
        <taxon>Actinomycetota</taxon>
        <taxon>Actinomycetes</taxon>
        <taxon>Kitasatosporales</taxon>
        <taxon>Streptomycetaceae</taxon>
        <taxon>Streptomyces</taxon>
    </lineage>
</organism>
<feature type="region of interest" description="Disordered" evidence="1">
    <location>
        <begin position="1"/>
        <end position="80"/>
    </location>
</feature>
<name>A0A1H9A9F3_9ACTN</name>
<evidence type="ECO:0000256" key="1">
    <source>
        <dbReference type="SAM" id="MobiDB-lite"/>
    </source>
</evidence>
<gene>
    <name evidence="2" type="ORF">SAMN05216481_101954</name>
</gene>
<dbReference type="Proteomes" id="UP000199055">
    <property type="component" value="Unassembled WGS sequence"/>
</dbReference>
<evidence type="ECO:0000313" key="3">
    <source>
        <dbReference type="Proteomes" id="UP000199055"/>
    </source>
</evidence>
<feature type="compositionally biased region" description="Basic and acidic residues" evidence="1">
    <location>
        <begin position="10"/>
        <end position="51"/>
    </location>
</feature>
<keyword evidence="3" id="KW-1185">Reference proteome</keyword>
<dbReference type="AlphaFoldDB" id="A0A1H9A9F3"/>
<dbReference type="EMBL" id="FOET01000001">
    <property type="protein sequence ID" value="SEP73255.1"/>
    <property type="molecule type" value="Genomic_DNA"/>
</dbReference>
<accession>A0A1H9A9F3</accession>
<sequence length="80" mass="8554">MSDYSGPYDGRQHDPSEMRSGTDKGRNEGEKERRPEGQERPARTGRERSGDEGEGEEAGEGDRSPDAGPAVTGPPPAPES</sequence>
<protein>
    <submittedName>
        <fullName evidence="2">Uncharacterized protein</fullName>
    </submittedName>
</protein>
<proteinExistence type="predicted"/>
<dbReference type="RefSeq" id="WP_143071733.1">
    <property type="nucleotide sequence ID" value="NZ_FOET01000001.1"/>
</dbReference>